<evidence type="ECO:0000259" key="9">
    <source>
        <dbReference type="PROSITE" id="PS51790"/>
    </source>
</evidence>
<dbReference type="GO" id="GO:0006979">
    <property type="term" value="P:response to oxidative stress"/>
    <property type="evidence" value="ECO:0007669"/>
    <property type="project" value="InterPro"/>
</dbReference>
<dbReference type="Gene3D" id="2.170.150.20">
    <property type="entry name" value="Peptide methionine sulfoxide reductase"/>
    <property type="match status" value="1"/>
</dbReference>
<comment type="catalytic activity">
    <reaction evidence="7 8">
        <text>[thioredoxin]-disulfide + L-methionine + H2O = L-methionine (S)-S-oxide + [thioredoxin]-dithiol</text>
        <dbReference type="Rhea" id="RHEA:19993"/>
        <dbReference type="Rhea" id="RHEA-COMP:10698"/>
        <dbReference type="Rhea" id="RHEA-COMP:10700"/>
        <dbReference type="ChEBI" id="CHEBI:15377"/>
        <dbReference type="ChEBI" id="CHEBI:29950"/>
        <dbReference type="ChEBI" id="CHEBI:50058"/>
        <dbReference type="ChEBI" id="CHEBI:57844"/>
        <dbReference type="ChEBI" id="CHEBI:58772"/>
        <dbReference type="EC" id="1.8.4.11"/>
    </reaction>
</comment>
<evidence type="ECO:0000313" key="10">
    <source>
        <dbReference type="EMBL" id="MSR94336.1"/>
    </source>
</evidence>
<keyword evidence="3 8" id="KW-0560">Oxidoreductase</keyword>
<dbReference type="GO" id="GO:0005737">
    <property type="term" value="C:cytoplasm"/>
    <property type="evidence" value="ECO:0007669"/>
    <property type="project" value="TreeGrafter"/>
</dbReference>
<dbReference type="GO" id="GO:0033743">
    <property type="term" value="F:peptide-methionine (R)-S-oxide reductase activity"/>
    <property type="evidence" value="ECO:0007669"/>
    <property type="project" value="UniProtKB-EC"/>
</dbReference>
<dbReference type="PROSITE" id="PS51790">
    <property type="entry name" value="MSRB"/>
    <property type="match status" value="1"/>
</dbReference>
<evidence type="ECO:0000256" key="3">
    <source>
        <dbReference type="ARBA" id="ARBA00023002"/>
    </source>
</evidence>
<evidence type="ECO:0000256" key="2">
    <source>
        <dbReference type="ARBA" id="ARBA00011017"/>
    </source>
</evidence>
<dbReference type="InterPro" id="IPR028427">
    <property type="entry name" value="Met_Sox_Rdtase_MsrB"/>
</dbReference>
<dbReference type="EC" id="1.8.4.11" evidence="8"/>
<dbReference type="Proteomes" id="UP000434409">
    <property type="component" value="Unassembled WGS sequence"/>
</dbReference>
<comment type="similarity">
    <text evidence="1">In the C-terminal section; belongs to the MsrB Met sulfoxide reductase family.</text>
</comment>
<dbReference type="HAMAP" id="MF_01401">
    <property type="entry name" value="MsrA"/>
    <property type="match status" value="1"/>
</dbReference>
<evidence type="ECO:0000256" key="7">
    <source>
        <dbReference type="ARBA" id="ARBA00048782"/>
    </source>
</evidence>
<evidence type="ECO:0000313" key="11">
    <source>
        <dbReference type="Proteomes" id="UP000434409"/>
    </source>
</evidence>
<gene>
    <name evidence="10" type="primary">msrB</name>
    <name evidence="8" type="synonym">msrA</name>
    <name evidence="10" type="ORF">FYJ34_08715</name>
</gene>
<dbReference type="AlphaFoldDB" id="A0A6N7V352"/>
<dbReference type="FunFam" id="2.170.150.20:FF:000003">
    <property type="entry name" value="Peptide methionine sulfoxide reductase MsrB"/>
    <property type="match status" value="1"/>
</dbReference>
<dbReference type="InterPro" id="IPR036509">
    <property type="entry name" value="Met_Sox_Rdtase_MsrA_sf"/>
</dbReference>
<comment type="function">
    <text evidence="8">Has an important function as a repair enzyme for proteins that have been inactivated by oxidation. Catalyzes the reversible oxidation-reduction of methionine sulfoxide in proteins to methionine.</text>
</comment>
<keyword evidence="4" id="KW-0511">Multifunctional enzyme</keyword>
<dbReference type="InterPro" id="IPR002569">
    <property type="entry name" value="Met_Sox_Rdtase_MsrA_dom"/>
</dbReference>
<dbReference type="EMBL" id="VULY01000018">
    <property type="protein sequence ID" value="MSR94336.1"/>
    <property type="molecule type" value="Genomic_DNA"/>
</dbReference>
<feature type="active site" evidence="8">
    <location>
        <position position="12"/>
    </location>
</feature>
<evidence type="ECO:0000256" key="5">
    <source>
        <dbReference type="ARBA" id="ARBA00047806"/>
    </source>
</evidence>
<evidence type="ECO:0000256" key="6">
    <source>
        <dbReference type="ARBA" id="ARBA00048488"/>
    </source>
</evidence>
<evidence type="ECO:0000256" key="1">
    <source>
        <dbReference type="ARBA" id="ARBA00008076"/>
    </source>
</evidence>
<dbReference type="PANTHER" id="PTHR10173">
    <property type="entry name" value="METHIONINE SULFOXIDE REDUCTASE"/>
    <property type="match status" value="1"/>
</dbReference>
<evidence type="ECO:0000256" key="4">
    <source>
        <dbReference type="ARBA" id="ARBA00023268"/>
    </source>
</evidence>
<comment type="caution">
    <text evidence="10">The sequence shown here is derived from an EMBL/GenBank/DDBJ whole genome shotgun (WGS) entry which is preliminary data.</text>
</comment>
<dbReference type="PANTHER" id="PTHR10173:SF52">
    <property type="entry name" value="METHIONINE-R-SULFOXIDE REDUCTASE B1"/>
    <property type="match status" value="1"/>
</dbReference>
<keyword evidence="11" id="KW-1185">Reference proteome</keyword>
<dbReference type="SUPFAM" id="SSF55068">
    <property type="entry name" value="Peptide methionine sulfoxide reductase"/>
    <property type="match status" value="1"/>
</dbReference>
<dbReference type="Gene3D" id="3.30.1060.10">
    <property type="entry name" value="Peptide methionine sulphoxide reductase MsrA"/>
    <property type="match status" value="1"/>
</dbReference>
<dbReference type="Pfam" id="PF01641">
    <property type="entry name" value="SelR"/>
    <property type="match status" value="1"/>
</dbReference>
<feature type="domain" description="MsrB" evidence="9">
    <location>
        <begin position="172"/>
        <end position="295"/>
    </location>
</feature>
<protein>
    <recommendedName>
        <fullName evidence="8">Peptide methionine sulfoxide reductase MsrA</fullName>
        <shortName evidence="8">Protein-methionine-S-oxide reductase</shortName>
        <ecNumber evidence="8">1.8.4.11</ecNumber>
    </recommendedName>
    <alternativeName>
        <fullName evidence="8">Peptide-methionine (S)-S-oxide reductase</fullName>
        <shortName evidence="8">Peptide Met(O) reductase</shortName>
    </alternativeName>
</protein>
<dbReference type="InterPro" id="IPR011057">
    <property type="entry name" value="Mss4-like_sf"/>
</dbReference>
<comment type="similarity">
    <text evidence="8">Belongs to the MsrA Met sulfoxide reductase family.</text>
</comment>
<comment type="catalytic activity">
    <reaction evidence="6">
        <text>L-methionyl-[protein] + [thioredoxin]-disulfide + H2O = L-methionyl-(R)-S-oxide-[protein] + [thioredoxin]-dithiol</text>
        <dbReference type="Rhea" id="RHEA:24164"/>
        <dbReference type="Rhea" id="RHEA-COMP:10698"/>
        <dbReference type="Rhea" id="RHEA-COMP:10700"/>
        <dbReference type="Rhea" id="RHEA-COMP:12313"/>
        <dbReference type="Rhea" id="RHEA-COMP:12314"/>
        <dbReference type="ChEBI" id="CHEBI:15377"/>
        <dbReference type="ChEBI" id="CHEBI:16044"/>
        <dbReference type="ChEBI" id="CHEBI:29950"/>
        <dbReference type="ChEBI" id="CHEBI:45764"/>
        <dbReference type="ChEBI" id="CHEBI:50058"/>
        <dbReference type="EC" id="1.8.4.12"/>
    </reaction>
</comment>
<dbReference type="RefSeq" id="WP_154477929.1">
    <property type="nucleotide sequence ID" value="NZ_VULY01000018.1"/>
</dbReference>
<name>A0A6N7V352_9FIRM</name>
<evidence type="ECO:0000256" key="8">
    <source>
        <dbReference type="HAMAP-Rule" id="MF_01401"/>
    </source>
</evidence>
<dbReference type="GO" id="GO:0030091">
    <property type="term" value="P:protein repair"/>
    <property type="evidence" value="ECO:0007669"/>
    <property type="project" value="InterPro"/>
</dbReference>
<accession>A0A6N7V352</accession>
<dbReference type="SUPFAM" id="SSF51316">
    <property type="entry name" value="Mss4-like"/>
    <property type="match status" value="1"/>
</dbReference>
<organism evidence="10 11">
    <name type="scientific">Suipraeoptans intestinalis</name>
    <dbReference type="NCBI Taxonomy" id="2606628"/>
    <lineage>
        <taxon>Bacteria</taxon>
        <taxon>Bacillati</taxon>
        <taxon>Bacillota</taxon>
        <taxon>Clostridia</taxon>
        <taxon>Lachnospirales</taxon>
        <taxon>Lachnospiraceae</taxon>
        <taxon>Suipraeoptans</taxon>
    </lineage>
</organism>
<dbReference type="NCBIfam" id="TIGR00357">
    <property type="entry name" value="peptide-methionine (R)-S-oxide reductase MsrB"/>
    <property type="match status" value="1"/>
</dbReference>
<dbReference type="Pfam" id="PF01625">
    <property type="entry name" value="PMSR"/>
    <property type="match status" value="1"/>
</dbReference>
<proteinExistence type="inferred from homology"/>
<dbReference type="InterPro" id="IPR002579">
    <property type="entry name" value="Met_Sox_Rdtase_MsrB_dom"/>
</dbReference>
<reference evidence="10 11" key="1">
    <citation type="submission" date="2019-08" db="EMBL/GenBank/DDBJ databases">
        <title>In-depth cultivation of the pig gut microbiome towards novel bacterial diversity and tailored functional studies.</title>
        <authorList>
            <person name="Wylensek D."/>
            <person name="Hitch T.C.A."/>
            <person name="Clavel T."/>
        </authorList>
    </citation>
    <scope>NUCLEOTIDE SEQUENCE [LARGE SCALE GENOMIC DNA]</scope>
    <source>
        <strain evidence="10 11">68-1-5</strain>
    </source>
</reference>
<comment type="similarity">
    <text evidence="2">In the N-terminal section; belongs to the MsrA Met sulfoxide reductase family.</text>
</comment>
<dbReference type="GO" id="GO:0008113">
    <property type="term" value="F:peptide-methionine (S)-S-oxide reductase activity"/>
    <property type="evidence" value="ECO:0007669"/>
    <property type="project" value="UniProtKB-UniRule"/>
</dbReference>
<sequence>MERREIYLAGGCFWGVEAYYQRVRGILDTETGYANGNKEQTSYRQLSQSGHAETVKLVYDVHQISLAEIVDRYLRVIDPFSLNRQGNDVGTQYRTGIYYVREEDRRVAEAFLSYVERTEGRKTVVELEELRHFIPAEKIHQDYLRKYPEGYCHIGLSEAQTPLYPGEEVPSRTELRQKLSREAYEVTQEAATEKPGSSCYLHHTQEGIYVDIVTGQPLFSTADQFDAGCGWPSFTRGITTDAMEYRGDFSFGMQRTEVKSREGGSHLGHVFEDGPQKEGGLRYCINGAALRFIPKERMKEEGYERLLPYV</sequence>
<dbReference type="NCBIfam" id="TIGR00401">
    <property type="entry name" value="msrA"/>
    <property type="match status" value="1"/>
</dbReference>
<comment type="catalytic activity">
    <reaction evidence="5 8">
        <text>L-methionyl-[protein] + [thioredoxin]-disulfide + H2O = L-methionyl-(S)-S-oxide-[protein] + [thioredoxin]-dithiol</text>
        <dbReference type="Rhea" id="RHEA:14217"/>
        <dbReference type="Rhea" id="RHEA-COMP:10698"/>
        <dbReference type="Rhea" id="RHEA-COMP:10700"/>
        <dbReference type="Rhea" id="RHEA-COMP:12313"/>
        <dbReference type="Rhea" id="RHEA-COMP:12315"/>
        <dbReference type="ChEBI" id="CHEBI:15377"/>
        <dbReference type="ChEBI" id="CHEBI:16044"/>
        <dbReference type="ChEBI" id="CHEBI:29950"/>
        <dbReference type="ChEBI" id="CHEBI:44120"/>
        <dbReference type="ChEBI" id="CHEBI:50058"/>
        <dbReference type="EC" id="1.8.4.11"/>
    </reaction>
</comment>